<dbReference type="PANTHER" id="PTHR33308">
    <property type="entry name" value="PEPTIDOGLYCAN HYDROLASE FLGJ"/>
    <property type="match status" value="1"/>
</dbReference>
<dbReference type="Gene3D" id="1.10.530.10">
    <property type="match status" value="1"/>
</dbReference>
<dbReference type="Gene3D" id="2.10.70.40">
    <property type="entry name" value="peptidoglycan hydrolase"/>
    <property type="match status" value="1"/>
</dbReference>
<reference evidence="4 5" key="1">
    <citation type="submission" date="2018-05" db="EMBL/GenBank/DDBJ databases">
        <title>Reference genomes for bee gut microbiota database.</title>
        <authorList>
            <person name="Ellegaard K.M."/>
        </authorList>
    </citation>
    <scope>NUCLEOTIDE SEQUENCE [LARGE SCALE GENOMIC DNA]</scope>
    <source>
        <strain evidence="4 5">ESL0177</strain>
    </source>
</reference>
<dbReference type="NCBIfam" id="TIGR02541">
    <property type="entry name" value="flagell_FlgJ"/>
    <property type="match status" value="1"/>
</dbReference>
<dbReference type="Pfam" id="PF01832">
    <property type="entry name" value="Glucosaminidase"/>
    <property type="match status" value="1"/>
</dbReference>
<sequence>MKNVVNQVINRFTYDFSDMGQLRPNVVGRSSENIKQITDKFETQFTNLLEQSIPKTVTNNDLSEQSELQLFTSVSDQQITQPATDKGFGLTNDANKQLNNQSNTPININNRQSQTDNNQNNIRLAQSLFSDNQSNLSPEALGLRLYQQYKANNLAKPNELALQNSNSDLDKDHITQFVVEWFETAKKASKTSGIPYEVIIAQAALETGWGRNLIKTIDNQSSYNYFGIKATSSWKGNSTRSTTREFINDSMVKIQDEFRVYNSKQHALADYLNLLTKNPRYQEVINAPDARTAAKALQQARYSTDPNYSDKLIQIISRIEDITKKTPPKSISDFKHIAFQE</sequence>
<dbReference type="InterPro" id="IPR002901">
    <property type="entry name" value="MGlyc_endo_b_GlcNAc-like_dom"/>
</dbReference>
<evidence type="ECO:0000313" key="4">
    <source>
        <dbReference type="EMBL" id="PXZ02592.1"/>
    </source>
</evidence>
<dbReference type="GO" id="GO:0016798">
    <property type="term" value="F:hydrolase activity, acting on glycosyl bonds"/>
    <property type="evidence" value="ECO:0007669"/>
    <property type="project" value="InterPro"/>
</dbReference>
<dbReference type="RefSeq" id="WP_110424599.1">
    <property type="nucleotide sequence ID" value="NZ_QGLP01000010.1"/>
</dbReference>
<dbReference type="GO" id="GO:0004040">
    <property type="term" value="F:amidase activity"/>
    <property type="evidence" value="ECO:0007669"/>
    <property type="project" value="InterPro"/>
</dbReference>
<organism evidence="4 5">
    <name type="scientific">Gilliamella apicola</name>
    <dbReference type="NCBI Taxonomy" id="1196095"/>
    <lineage>
        <taxon>Bacteria</taxon>
        <taxon>Pseudomonadati</taxon>
        <taxon>Pseudomonadota</taxon>
        <taxon>Gammaproteobacteria</taxon>
        <taxon>Orbales</taxon>
        <taxon>Orbaceae</taxon>
        <taxon>Gilliamella</taxon>
    </lineage>
</organism>
<keyword evidence="4" id="KW-0969">Cilium</keyword>
<dbReference type="Proteomes" id="UP000247483">
    <property type="component" value="Unassembled WGS sequence"/>
</dbReference>
<keyword evidence="4" id="KW-0282">Flagellum</keyword>
<dbReference type="AlphaFoldDB" id="A0A2V4DYG9"/>
<name>A0A2V4DYG9_9GAMM</name>
<feature type="domain" description="Mannosyl-glycoprotein endo-beta-N-acetylglucosamidase-like" evidence="3">
    <location>
        <begin position="168"/>
        <end position="321"/>
    </location>
</feature>
<accession>A0A2V4DYG9</accession>
<keyword evidence="4" id="KW-0966">Cell projection</keyword>
<evidence type="ECO:0000256" key="1">
    <source>
        <dbReference type="ARBA" id="ARBA00022801"/>
    </source>
</evidence>
<feature type="compositionally biased region" description="Low complexity" evidence="2">
    <location>
        <begin position="99"/>
        <end position="110"/>
    </location>
</feature>
<evidence type="ECO:0000259" key="3">
    <source>
        <dbReference type="SMART" id="SM00047"/>
    </source>
</evidence>
<keyword evidence="1 4" id="KW-0378">Hydrolase</keyword>
<evidence type="ECO:0000313" key="5">
    <source>
        <dbReference type="Proteomes" id="UP000247483"/>
    </source>
</evidence>
<dbReference type="PANTHER" id="PTHR33308:SF9">
    <property type="entry name" value="PEPTIDOGLYCAN HYDROLASE FLGJ"/>
    <property type="match status" value="1"/>
</dbReference>
<dbReference type="EMBL" id="QGLP01000010">
    <property type="protein sequence ID" value="PXZ02592.1"/>
    <property type="molecule type" value="Genomic_DNA"/>
</dbReference>
<dbReference type="GO" id="GO:0071973">
    <property type="term" value="P:bacterial-type flagellum-dependent cell motility"/>
    <property type="evidence" value="ECO:0007669"/>
    <property type="project" value="TreeGrafter"/>
</dbReference>
<protein>
    <submittedName>
        <fullName evidence="4">Flagellar assembly peptidoglycan hydrolase FlgJ</fullName>
    </submittedName>
</protein>
<dbReference type="GO" id="GO:0044780">
    <property type="term" value="P:bacterial-type flagellum assembly"/>
    <property type="evidence" value="ECO:0007669"/>
    <property type="project" value="InterPro"/>
</dbReference>
<dbReference type="InterPro" id="IPR013377">
    <property type="entry name" value="FlgJ"/>
</dbReference>
<dbReference type="SMART" id="SM00047">
    <property type="entry name" value="LYZ2"/>
    <property type="match status" value="1"/>
</dbReference>
<proteinExistence type="predicted"/>
<evidence type="ECO:0000256" key="2">
    <source>
        <dbReference type="SAM" id="MobiDB-lite"/>
    </source>
</evidence>
<dbReference type="InterPro" id="IPR051056">
    <property type="entry name" value="Glycosyl_Hydrolase_73"/>
</dbReference>
<feature type="region of interest" description="Disordered" evidence="2">
    <location>
        <begin position="96"/>
        <end position="116"/>
    </location>
</feature>
<comment type="caution">
    <text evidence="4">The sequence shown here is derived from an EMBL/GenBank/DDBJ whole genome shotgun (WGS) entry which is preliminary data.</text>
</comment>
<gene>
    <name evidence="4" type="primary">flgJ</name>
    <name evidence="4" type="ORF">DKK79_14070</name>
</gene>